<comment type="caution">
    <text evidence="1">The sequence shown here is derived from an EMBL/GenBank/DDBJ whole genome shotgun (WGS) entry which is preliminary data.</text>
</comment>
<evidence type="ECO:0000313" key="2">
    <source>
        <dbReference type="Proteomes" id="UP001153954"/>
    </source>
</evidence>
<dbReference type="InterPro" id="IPR036397">
    <property type="entry name" value="RNaseH_sf"/>
</dbReference>
<dbReference type="EMBL" id="CAKOGL010000007">
    <property type="protein sequence ID" value="CAH2089038.1"/>
    <property type="molecule type" value="Genomic_DNA"/>
</dbReference>
<gene>
    <name evidence="1" type="ORF">EEDITHA_LOCUS5134</name>
</gene>
<dbReference type="Proteomes" id="UP001153954">
    <property type="component" value="Unassembled WGS sequence"/>
</dbReference>
<evidence type="ECO:0000313" key="1">
    <source>
        <dbReference type="EMBL" id="CAH2089038.1"/>
    </source>
</evidence>
<dbReference type="GO" id="GO:0003676">
    <property type="term" value="F:nucleic acid binding"/>
    <property type="evidence" value="ECO:0007669"/>
    <property type="project" value="InterPro"/>
</dbReference>
<protein>
    <recommendedName>
        <fullName evidence="3">Transposase</fullName>
    </recommendedName>
</protein>
<dbReference type="Gene3D" id="3.30.420.10">
    <property type="entry name" value="Ribonuclease H-like superfamily/Ribonuclease H"/>
    <property type="match status" value="1"/>
</dbReference>
<accession>A0AAU9TPV4</accession>
<name>A0AAU9TPV4_EUPED</name>
<dbReference type="PANTHER" id="PTHR47326:SF1">
    <property type="entry name" value="HTH PSQ-TYPE DOMAIN-CONTAINING PROTEIN"/>
    <property type="match status" value="1"/>
</dbReference>
<sequence length="117" mass="13940">MLDRFRTAQTLGNILFSDETNFHIDGYVNKQNMRYWYPNNPRERSKTFKLFKNDSLLQLHPGYNNRTLFQQDGTTPHKDRESMEKLGLFYANKLISKFGEIPWLPRLSDLVTLSDFF</sequence>
<organism evidence="1 2">
    <name type="scientific">Euphydryas editha</name>
    <name type="common">Edith's checkerspot</name>
    <dbReference type="NCBI Taxonomy" id="104508"/>
    <lineage>
        <taxon>Eukaryota</taxon>
        <taxon>Metazoa</taxon>
        <taxon>Ecdysozoa</taxon>
        <taxon>Arthropoda</taxon>
        <taxon>Hexapoda</taxon>
        <taxon>Insecta</taxon>
        <taxon>Pterygota</taxon>
        <taxon>Neoptera</taxon>
        <taxon>Endopterygota</taxon>
        <taxon>Lepidoptera</taxon>
        <taxon>Glossata</taxon>
        <taxon>Ditrysia</taxon>
        <taxon>Papilionoidea</taxon>
        <taxon>Nymphalidae</taxon>
        <taxon>Nymphalinae</taxon>
        <taxon>Euphydryas</taxon>
    </lineage>
</organism>
<dbReference type="PANTHER" id="PTHR47326">
    <property type="entry name" value="TRANSPOSABLE ELEMENT TC3 TRANSPOSASE-LIKE PROTEIN"/>
    <property type="match status" value="1"/>
</dbReference>
<proteinExistence type="predicted"/>
<reference evidence="1" key="1">
    <citation type="submission" date="2022-03" db="EMBL/GenBank/DDBJ databases">
        <authorList>
            <person name="Tunstrom K."/>
        </authorList>
    </citation>
    <scope>NUCLEOTIDE SEQUENCE</scope>
</reference>
<dbReference type="AlphaFoldDB" id="A0AAU9TPV4"/>
<keyword evidence="2" id="KW-1185">Reference proteome</keyword>
<evidence type="ECO:0008006" key="3">
    <source>
        <dbReference type="Google" id="ProtNLM"/>
    </source>
</evidence>